<sequence>MSSSGAPGGEGARNHIQVLANSVVASVLILVHCYQLRVTFPKGFTQQEEVCFRGDILVIGIIANYAATLADTLSSELGILSKTPPVLITTLRKTPPGTNGGVTLFGVLAGGAGSAIIGLISVILLPYCPLTTDGYGIHLPKGTAHVSFGNSGGHDPTWGIREKTLFVAFVAVVGVSGSLLDSLIGAVFQKSVVDIRTQKIVEGPNGATVLVQPSSTRIHSRCGQAPQSTPVAIPASAVASESTRHRNAIATKKDDALEQEQEHKPSRAVISGSRWGVLDNNQVNLAMAVFTSVGAMIAWRVVGFMGW</sequence>
<dbReference type="PANTHER" id="PTHR13353">
    <property type="entry name" value="TRANSMEMBRANE PROTEIN 19"/>
    <property type="match status" value="1"/>
</dbReference>
<evidence type="ECO:0000313" key="8">
    <source>
        <dbReference type="Proteomes" id="UP000244722"/>
    </source>
</evidence>
<name>A0A2T6ZCK4_TUBBO</name>
<evidence type="ECO:0000313" key="7">
    <source>
        <dbReference type="EMBL" id="PUU73225.1"/>
    </source>
</evidence>
<feature type="transmembrane region" description="Helical" evidence="6">
    <location>
        <begin position="102"/>
        <end position="125"/>
    </location>
</feature>
<dbReference type="EMBL" id="NESQ01000399">
    <property type="protein sequence ID" value="PUU73225.1"/>
    <property type="molecule type" value="Genomic_DNA"/>
</dbReference>
<dbReference type="STRING" id="42251.A0A2T6ZCK4"/>
<comment type="similarity">
    <text evidence="2">Belongs to the TMEM19 family.</text>
</comment>
<protein>
    <submittedName>
        <fullName evidence="7">Integral membrane protein DUF92-domain-containing protein</fullName>
    </submittedName>
</protein>
<evidence type="ECO:0000256" key="4">
    <source>
        <dbReference type="ARBA" id="ARBA00022989"/>
    </source>
</evidence>
<keyword evidence="3 6" id="KW-0812">Transmembrane</keyword>
<keyword evidence="8" id="KW-1185">Reference proteome</keyword>
<evidence type="ECO:0000256" key="6">
    <source>
        <dbReference type="SAM" id="Phobius"/>
    </source>
</evidence>
<accession>A0A2T6ZCK4</accession>
<evidence type="ECO:0000256" key="2">
    <source>
        <dbReference type="ARBA" id="ARBA00009012"/>
    </source>
</evidence>
<dbReference type="GO" id="GO:0016020">
    <property type="term" value="C:membrane"/>
    <property type="evidence" value="ECO:0007669"/>
    <property type="project" value="UniProtKB-SubCell"/>
</dbReference>
<reference evidence="7 8" key="1">
    <citation type="submission" date="2017-04" db="EMBL/GenBank/DDBJ databases">
        <title>Draft genome sequence of Tuber borchii Vittad., a whitish edible truffle.</title>
        <authorList>
            <consortium name="DOE Joint Genome Institute"/>
            <person name="Murat C."/>
            <person name="Kuo A."/>
            <person name="Barry K.W."/>
            <person name="Clum A."/>
            <person name="Dockter R.B."/>
            <person name="Fauchery L."/>
            <person name="Iotti M."/>
            <person name="Kohler A."/>
            <person name="Labutti K."/>
            <person name="Lindquist E.A."/>
            <person name="Lipzen A."/>
            <person name="Ohm R.A."/>
            <person name="Wang M."/>
            <person name="Grigoriev I.V."/>
            <person name="Zambonelli A."/>
            <person name="Martin F.M."/>
        </authorList>
    </citation>
    <scope>NUCLEOTIDE SEQUENCE [LARGE SCALE GENOMIC DNA]</scope>
    <source>
        <strain evidence="7 8">Tbo3840</strain>
    </source>
</reference>
<dbReference type="AlphaFoldDB" id="A0A2T6ZCK4"/>
<evidence type="ECO:0000256" key="1">
    <source>
        <dbReference type="ARBA" id="ARBA00004141"/>
    </source>
</evidence>
<dbReference type="OrthoDB" id="30881at2759"/>
<dbReference type="Pfam" id="PF01940">
    <property type="entry name" value="DUF92"/>
    <property type="match status" value="1"/>
</dbReference>
<keyword evidence="5 6" id="KW-0472">Membrane</keyword>
<dbReference type="Proteomes" id="UP000244722">
    <property type="component" value="Unassembled WGS sequence"/>
</dbReference>
<proteinExistence type="inferred from homology"/>
<evidence type="ECO:0000256" key="5">
    <source>
        <dbReference type="ARBA" id="ARBA00023136"/>
    </source>
</evidence>
<dbReference type="InterPro" id="IPR002794">
    <property type="entry name" value="DUF92_TMEM19"/>
</dbReference>
<evidence type="ECO:0000256" key="3">
    <source>
        <dbReference type="ARBA" id="ARBA00022692"/>
    </source>
</evidence>
<comment type="subcellular location">
    <subcellularLocation>
        <location evidence="1">Membrane</location>
        <topology evidence="1">Multi-pass membrane protein</topology>
    </subcellularLocation>
</comment>
<dbReference type="PANTHER" id="PTHR13353:SF5">
    <property type="entry name" value="TRANSMEMBRANE PROTEIN 19"/>
    <property type="match status" value="1"/>
</dbReference>
<keyword evidence="4 6" id="KW-1133">Transmembrane helix</keyword>
<feature type="transmembrane region" description="Helical" evidence="6">
    <location>
        <begin position="165"/>
        <end position="188"/>
    </location>
</feature>
<organism evidence="7 8">
    <name type="scientific">Tuber borchii</name>
    <name type="common">White truffle</name>
    <dbReference type="NCBI Taxonomy" id="42251"/>
    <lineage>
        <taxon>Eukaryota</taxon>
        <taxon>Fungi</taxon>
        <taxon>Dikarya</taxon>
        <taxon>Ascomycota</taxon>
        <taxon>Pezizomycotina</taxon>
        <taxon>Pezizomycetes</taxon>
        <taxon>Pezizales</taxon>
        <taxon>Tuberaceae</taxon>
        <taxon>Tuber</taxon>
    </lineage>
</organism>
<comment type="caution">
    <text evidence="7">The sequence shown here is derived from an EMBL/GenBank/DDBJ whole genome shotgun (WGS) entry which is preliminary data.</text>
</comment>
<feature type="transmembrane region" description="Helical" evidence="6">
    <location>
        <begin position="283"/>
        <end position="302"/>
    </location>
</feature>
<gene>
    <name evidence="7" type="ORF">B9Z19DRAFT_1095550</name>
</gene>
<feature type="transmembrane region" description="Helical" evidence="6">
    <location>
        <begin position="15"/>
        <end position="34"/>
    </location>
</feature>